<dbReference type="InterPro" id="IPR008979">
    <property type="entry name" value="Galactose-bd-like_sf"/>
</dbReference>
<dbReference type="PANTHER" id="PTHR22771">
    <property type="entry name" value="CULLIN AND GALACTOSE-BINDING DOMAIN-CONTAINING"/>
    <property type="match status" value="1"/>
</dbReference>
<evidence type="ECO:0000313" key="2">
    <source>
        <dbReference type="EMBL" id="MEQ2163803.1"/>
    </source>
</evidence>
<evidence type="ECO:0000259" key="1">
    <source>
        <dbReference type="PROSITE" id="PS51284"/>
    </source>
</evidence>
<dbReference type="Proteomes" id="UP001476798">
    <property type="component" value="Unassembled WGS sequence"/>
</dbReference>
<dbReference type="InterPro" id="IPR004939">
    <property type="entry name" value="APC_su10/DOC_dom"/>
</dbReference>
<sequence>QLAILVASEDSSYMPARILVLGGDDPANINTELNTVSSVLLGRLMRATPRLIYDVTLALQVNVAASATRVVLLENMTRFWSIIQIRIKRCQQGGIDTRVHGFEVLGPKPTFWPVFKEQLCRRTHLFYSTKAHTWCQEVVEDKAQLLQLFNKYELLFFG</sequence>
<dbReference type="Gene3D" id="2.60.120.260">
    <property type="entry name" value="Galactose-binding domain-like"/>
    <property type="match status" value="1"/>
</dbReference>
<comment type="caution">
    <text evidence="2">The sequence shown here is derived from an EMBL/GenBank/DDBJ whole genome shotgun (WGS) entry which is preliminary data.</text>
</comment>
<gene>
    <name evidence="2" type="ORF">GOODEAATRI_034121</name>
</gene>
<feature type="non-terminal residue" evidence="2">
    <location>
        <position position="1"/>
    </location>
</feature>
<accession>A0ABV0MXE8</accession>
<dbReference type="SUPFAM" id="SSF49785">
    <property type="entry name" value="Galactose-binding domain-like"/>
    <property type="match status" value="1"/>
</dbReference>
<evidence type="ECO:0000313" key="3">
    <source>
        <dbReference type="Proteomes" id="UP001476798"/>
    </source>
</evidence>
<proteinExistence type="predicted"/>
<dbReference type="SMART" id="SM01337">
    <property type="entry name" value="APC10"/>
    <property type="match status" value="1"/>
</dbReference>
<feature type="domain" description="DOC" evidence="1">
    <location>
        <begin position="1"/>
        <end position="131"/>
    </location>
</feature>
<dbReference type="PROSITE" id="PS51284">
    <property type="entry name" value="DOC"/>
    <property type="match status" value="1"/>
</dbReference>
<reference evidence="2 3" key="1">
    <citation type="submission" date="2021-06" db="EMBL/GenBank/DDBJ databases">
        <authorList>
            <person name="Palmer J.M."/>
        </authorList>
    </citation>
    <scope>NUCLEOTIDE SEQUENCE [LARGE SCALE GENOMIC DNA]</scope>
    <source>
        <strain evidence="2 3">GA_2019</strain>
        <tissue evidence="2">Muscle</tissue>
    </source>
</reference>
<dbReference type="EMBL" id="JAHRIO010018030">
    <property type="protein sequence ID" value="MEQ2163803.1"/>
    <property type="molecule type" value="Genomic_DNA"/>
</dbReference>
<keyword evidence="3" id="KW-1185">Reference proteome</keyword>
<organism evidence="2 3">
    <name type="scientific">Goodea atripinnis</name>
    <dbReference type="NCBI Taxonomy" id="208336"/>
    <lineage>
        <taxon>Eukaryota</taxon>
        <taxon>Metazoa</taxon>
        <taxon>Chordata</taxon>
        <taxon>Craniata</taxon>
        <taxon>Vertebrata</taxon>
        <taxon>Euteleostomi</taxon>
        <taxon>Actinopterygii</taxon>
        <taxon>Neopterygii</taxon>
        <taxon>Teleostei</taxon>
        <taxon>Neoteleostei</taxon>
        <taxon>Acanthomorphata</taxon>
        <taxon>Ovalentaria</taxon>
        <taxon>Atherinomorphae</taxon>
        <taxon>Cyprinodontiformes</taxon>
        <taxon>Goodeidae</taxon>
        <taxon>Goodea</taxon>
    </lineage>
</organism>
<dbReference type="PANTHER" id="PTHR22771:SF4">
    <property type="entry name" value="CULLIN 7-RELATED"/>
    <property type="match status" value="1"/>
</dbReference>
<name>A0ABV0MXE8_9TELE</name>
<dbReference type="InterPro" id="IPR045093">
    <property type="entry name" value="Cullin"/>
</dbReference>
<protein>
    <recommendedName>
        <fullName evidence="1">DOC domain-containing protein</fullName>
    </recommendedName>
</protein>